<dbReference type="PANTHER" id="PTHR47991">
    <property type="entry name" value="OXOGLUTARATE/IRON-DEPENDENT DIOXYGENASE"/>
    <property type="match status" value="1"/>
</dbReference>
<comment type="similarity">
    <text evidence="1 5">Belongs to the iron/ascorbate-dependent oxidoreductase family.</text>
</comment>
<evidence type="ECO:0000259" key="6">
    <source>
        <dbReference type="PROSITE" id="PS51471"/>
    </source>
</evidence>
<reference evidence="7 8" key="1">
    <citation type="submission" date="2022-03" db="EMBL/GenBank/DDBJ databases">
        <authorList>
            <person name="Nunn A."/>
            <person name="Chopra R."/>
            <person name="Nunn A."/>
            <person name="Contreras Garrido A."/>
        </authorList>
    </citation>
    <scope>NUCLEOTIDE SEQUENCE [LARGE SCALE GENOMIC DNA]</scope>
</reference>
<proteinExistence type="inferred from homology"/>
<name>A0AAU9RGJ7_THLAR</name>
<dbReference type="InterPro" id="IPR005123">
    <property type="entry name" value="Oxoglu/Fe-dep_dioxygenase_dom"/>
</dbReference>
<evidence type="ECO:0000256" key="1">
    <source>
        <dbReference type="ARBA" id="ARBA00008056"/>
    </source>
</evidence>
<dbReference type="SUPFAM" id="SSF51197">
    <property type="entry name" value="Clavaminate synthase-like"/>
    <property type="match status" value="1"/>
</dbReference>
<gene>
    <name evidence="7" type="ORF">TAV2_LOCUS4583</name>
</gene>
<dbReference type="Gene3D" id="2.60.120.330">
    <property type="entry name" value="B-lactam Antibiotic, Isopenicillin N Synthase, Chain"/>
    <property type="match status" value="1"/>
</dbReference>
<evidence type="ECO:0000256" key="2">
    <source>
        <dbReference type="ARBA" id="ARBA00022723"/>
    </source>
</evidence>
<keyword evidence="3 5" id="KW-0560">Oxidoreductase</keyword>
<dbReference type="GO" id="GO:0016491">
    <property type="term" value="F:oxidoreductase activity"/>
    <property type="evidence" value="ECO:0007669"/>
    <property type="project" value="UniProtKB-KW"/>
</dbReference>
<feature type="domain" description="Fe2OG dioxygenase" evidence="6">
    <location>
        <begin position="188"/>
        <end position="289"/>
    </location>
</feature>
<evidence type="ECO:0000256" key="3">
    <source>
        <dbReference type="ARBA" id="ARBA00023002"/>
    </source>
</evidence>
<accession>A0AAU9RGJ7</accession>
<evidence type="ECO:0000256" key="5">
    <source>
        <dbReference type="RuleBase" id="RU003682"/>
    </source>
</evidence>
<dbReference type="InterPro" id="IPR027443">
    <property type="entry name" value="IPNS-like_sf"/>
</dbReference>
<dbReference type="Proteomes" id="UP000836841">
    <property type="component" value="Unassembled WGS sequence"/>
</dbReference>
<sequence length="348" mass="39253">MFDLARGPMATIPPRYLRPGQDSPIISDTSSFPILPVIDLRNLLSADLMNSELDKLHSACKEWGFFQLINHGVSSELLEEVKRGIDELFKLPFEEKQRLWQEPGDMQGFGQHFVVSEDQKLDWADIFCLVSLPSPLRNPNLFSKLPITFRDTVLAYLAEVRSIVKVLLGHMAKALKMTEEEMKELFEGGMQTLRANYYPPCPQPELVIGLTPHSDAALLTVLLQLRDVQGLQIRKDGIWIPVRPLPDAFIVNAGDSLEIATNGIYKSIQHRAVVNSERERVSIAVFHSPNMGGELGPAHSLITPQTPAQFKRVRVEEYYKRFMGSKLDQKSNLDAMRIQSSCKDGEDI</sequence>
<keyword evidence="8" id="KW-1185">Reference proteome</keyword>
<evidence type="ECO:0000313" key="8">
    <source>
        <dbReference type="Proteomes" id="UP000836841"/>
    </source>
</evidence>
<dbReference type="Pfam" id="PF14226">
    <property type="entry name" value="DIOX_N"/>
    <property type="match status" value="1"/>
</dbReference>
<evidence type="ECO:0000256" key="4">
    <source>
        <dbReference type="ARBA" id="ARBA00023004"/>
    </source>
</evidence>
<dbReference type="AlphaFoldDB" id="A0AAU9RGJ7"/>
<dbReference type="PROSITE" id="PS51471">
    <property type="entry name" value="FE2OG_OXY"/>
    <property type="match status" value="1"/>
</dbReference>
<dbReference type="FunFam" id="2.60.120.330:FF:000001">
    <property type="entry name" value="Protein SRG1"/>
    <property type="match status" value="1"/>
</dbReference>
<protein>
    <recommendedName>
        <fullName evidence="6">Fe2OG dioxygenase domain-containing protein</fullName>
    </recommendedName>
</protein>
<dbReference type="EMBL" id="CAJVSB020000138">
    <property type="protein sequence ID" value="CAH2041881.1"/>
    <property type="molecule type" value="Genomic_DNA"/>
</dbReference>
<dbReference type="Pfam" id="PF03171">
    <property type="entry name" value="2OG-FeII_Oxy"/>
    <property type="match status" value="1"/>
</dbReference>
<keyword evidence="4 5" id="KW-0408">Iron</keyword>
<evidence type="ECO:0000313" key="7">
    <source>
        <dbReference type="EMBL" id="CAH2041881.1"/>
    </source>
</evidence>
<dbReference type="InterPro" id="IPR026992">
    <property type="entry name" value="DIOX_N"/>
</dbReference>
<keyword evidence="2 5" id="KW-0479">Metal-binding</keyword>
<organism evidence="7 8">
    <name type="scientific">Thlaspi arvense</name>
    <name type="common">Field penny-cress</name>
    <dbReference type="NCBI Taxonomy" id="13288"/>
    <lineage>
        <taxon>Eukaryota</taxon>
        <taxon>Viridiplantae</taxon>
        <taxon>Streptophyta</taxon>
        <taxon>Embryophyta</taxon>
        <taxon>Tracheophyta</taxon>
        <taxon>Spermatophyta</taxon>
        <taxon>Magnoliopsida</taxon>
        <taxon>eudicotyledons</taxon>
        <taxon>Gunneridae</taxon>
        <taxon>Pentapetalae</taxon>
        <taxon>rosids</taxon>
        <taxon>malvids</taxon>
        <taxon>Brassicales</taxon>
        <taxon>Brassicaceae</taxon>
        <taxon>Thlaspideae</taxon>
        <taxon>Thlaspi</taxon>
    </lineage>
</organism>
<dbReference type="InterPro" id="IPR050295">
    <property type="entry name" value="Plant_2OG-oxidoreductases"/>
</dbReference>
<dbReference type="InterPro" id="IPR044861">
    <property type="entry name" value="IPNS-like_FE2OG_OXY"/>
</dbReference>
<comment type="caution">
    <text evidence="7">The sequence shown here is derived from an EMBL/GenBank/DDBJ whole genome shotgun (WGS) entry which is preliminary data.</text>
</comment>
<dbReference type="GO" id="GO:0046872">
    <property type="term" value="F:metal ion binding"/>
    <property type="evidence" value="ECO:0007669"/>
    <property type="project" value="UniProtKB-KW"/>
</dbReference>